<evidence type="ECO:0000259" key="2">
    <source>
        <dbReference type="PROSITE" id="PS51502"/>
    </source>
</evidence>
<dbReference type="SMART" id="SM00886">
    <property type="entry name" value="Dabb"/>
    <property type="match status" value="1"/>
</dbReference>
<reference evidence="4" key="1">
    <citation type="submission" date="2017-01" db="EMBL/GenBank/DDBJ databases">
        <authorList>
            <person name="Varghese N."/>
            <person name="Submissions S."/>
        </authorList>
    </citation>
    <scope>NUCLEOTIDE SEQUENCE [LARGE SCALE GENOMIC DNA]</scope>
    <source>
        <strain evidence="4">DSM 46698</strain>
    </source>
</reference>
<dbReference type="STRING" id="529505.SAMN05421761_109105"/>
<dbReference type="RefSeq" id="WP_076501633.1">
    <property type="nucleotide sequence ID" value="NZ_FTOP01000009.1"/>
</dbReference>
<sequence length="129" mass="14762">MKSRRNFIRKVAFASATATLSGTLVAQSIESQQLYHQVFFWLKPEVNVEEFVIASKMLARCKSVLDFKVGTPADTTKRPVIDDSYSVACLVIFDSVEAHDSYQKDPIHLHFIEDHSAKWTDVKIYDFFV</sequence>
<evidence type="ECO:0000256" key="1">
    <source>
        <dbReference type="SAM" id="SignalP"/>
    </source>
</evidence>
<organism evidence="3 4">
    <name type="scientific">Belliella pelovolcani</name>
    <dbReference type="NCBI Taxonomy" id="529505"/>
    <lineage>
        <taxon>Bacteria</taxon>
        <taxon>Pseudomonadati</taxon>
        <taxon>Bacteroidota</taxon>
        <taxon>Cytophagia</taxon>
        <taxon>Cytophagales</taxon>
        <taxon>Cyclobacteriaceae</taxon>
        <taxon>Belliella</taxon>
    </lineage>
</organism>
<dbReference type="Pfam" id="PF07876">
    <property type="entry name" value="Dabb"/>
    <property type="match status" value="1"/>
</dbReference>
<dbReference type="InterPro" id="IPR013097">
    <property type="entry name" value="Dabb"/>
</dbReference>
<accession>A0A1N7NDS4</accession>
<evidence type="ECO:0000313" key="3">
    <source>
        <dbReference type="EMBL" id="SIS96391.1"/>
    </source>
</evidence>
<dbReference type="EMBL" id="FTOP01000009">
    <property type="protein sequence ID" value="SIS96391.1"/>
    <property type="molecule type" value="Genomic_DNA"/>
</dbReference>
<dbReference type="Gene3D" id="3.30.70.100">
    <property type="match status" value="1"/>
</dbReference>
<gene>
    <name evidence="3" type="ORF">SAMN05421761_109105</name>
</gene>
<dbReference type="InterPro" id="IPR006311">
    <property type="entry name" value="TAT_signal"/>
</dbReference>
<feature type="signal peptide" evidence="1">
    <location>
        <begin position="1"/>
        <end position="26"/>
    </location>
</feature>
<name>A0A1N7NDS4_9BACT</name>
<dbReference type="AlphaFoldDB" id="A0A1N7NDS4"/>
<keyword evidence="1" id="KW-0732">Signal</keyword>
<keyword evidence="4" id="KW-1185">Reference proteome</keyword>
<dbReference type="InterPro" id="IPR011008">
    <property type="entry name" value="Dimeric_a/b-barrel"/>
</dbReference>
<dbReference type="PROSITE" id="PS51318">
    <property type="entry name" value="TAT"/>
    <property type="match status" value="1"/>
</dbReference>
<proteinExistence type="predicted"/>
<evidence type="ECO:0000313" key="4">
    <source>
        <dbReference type="Proteomes" id="UP000186026"/>
    </source>
</evidence>
<protein>
    <submittedName>
        <fullName evidence="3">Stress responsive A/B Barrel Domain</fullName>
    </submittedName>
</protein>
<dbReference type="OrthoDB" id="7189263at2"/>
<feature type="domain" description="Stress-response A/B barrel" evidence="2">
    <location>
        <begin position="34"/>
        <end position="127"/>
    </location>
</feature>
<dbReference type="Proteomes" id="UP000186026">
    <property type="component" value="Unassembled WGS sequence"/>
</dbReference>
<feature type="chain" id="PRO_5012275375" evidence="1">
    <location>
        <begin position="27"/>
        <end position="129"/>
    </location>
</feature>
<dbReference type="SUPFAM" id="SSF54909">
    <property type="entry name" value="Dimeric alpha+beta barrel"/>
    <property type="match status" value="1"/>
</dbReference>
<dbReference type="PROSITE" id="PS51502">
    <property type="entry name" value="S_R_A_B_BARREL"/>
    <property type="match status" value="1"/>
</dbReference>